<keyword evidence="4" id="KW-1133">Transmembrane helix</keyword>
<feature type="transmembrane region" description="Helical" evidence="4">
    <location>
        <begin position="102"/>
        <end position="118"/>
    </location>
</feature>
<keyword evidence="7" id="KW-1185">Reference proteome</keyword>
<keyword evidence="3" id="KW-0175">Coiled coil</keyword>
<comment type="caution">
    <text evidence="6">The sequence shown here is derived from an EMBL/GenBank/DDBJ whole genome shotgun (WGS) entry which is preliminary data.</text>
</comment>
<gene>
    <name evidence="6" type="ORF">PSQ39_12565</name>
</gene>
<accession>A0ABT5MJY7</accession>
<evidence type="ECO:0000256" key="4">
    <source>
        <dbReference type="SAM" id="Phobius"/>
    </source>
</evidence>
<evidence type="ECO:0000256" key="1">
    <source>
        <dbReference type="ARBA" id="ARBA00012528"/>
    </source>
</evidence>
<protein>
    <recommendedName>
        <fullName evidence="1">diguanylate cyclase</fullName>
        <ecNumber evidence="1">2.7.7.65</ecNumber>
    </recommendedName>
</protein>
<keyword evidence="6" id="KW-0808">Transferase</keyword>
<name>A0ABT5MJY7_9BURK</name>
<evidence type="ECO:0000256" key="3">
    <source>
        <dbReference type="SAM" id="Coils"/>
    </source>
</evidence>
<keyword evidence="4" id="KW-0812">Transmembrane</keyword>
<dbReference type="EC" id="2.7.7.65" evidence="1"/>
<dbReference type="PROSITE" id="PS50887">
    <property type="entry name" value="GGDEF"/>
    <property type="match status" value="1"/>
</dbReference>
<dbReference type="InterPro" id="IPR029787">
    <property type="entry name" value="Nucleotide_cyclase"/>
</dbReference>
<dbReference type="GO" id="GO:0052621">
    <property type="term" value="F:diguanylate cyclase activity"/>
    <property type="evidence" value="ECO:0007669"/>
    <property type="project" value="UniProtKB-EC"/>
</dbReference>
<proteinExistence type="predicted"/>
<evidence type="ECO:0000256" key="2">
    <source>
        <dbReference type="ARBA" id="ARBA00034247"/>
    </source>
</evidence>
<organism evidence="6 7">
    <name type="scientific">Curvibacter microcysteis</name>
    <dbReference type="NCBI Taxonomy" id="3026419"/>
    <lineage>
        <taxon>Bacteria</taxon>
        <taxon>Pseudomonadati</taxon>
        <taxon>Pseudomonadota</taxon>
        <taxon>Betaproteobacteria</taxon>
        <taxon>Burkholderiales</taxon>
        <taxon>Comamonadaceae</taxon>
        <taxon>Curvibacter</taxon>
    </lineage>
</organism>
<keyword evidence="4" id="KW-0472">Membrane</keyword>
<evidence type="ECO:0000259" key="5">
    <source>
        <dbReference type="PROSITE" id="PS50887"/>
    </source>
</evidence>
<feature type="transmembrane region" description="Helical" evidence="4">
    <location>
        <begin position="23"/>
        <end position="42"/>
    </location>
</feature>
<dbReference type="CDD" id="cd01949">
    <property type="entry name" value="GGDEF"/>
    <property type="match status" value="1"/>
</dbReference>
<dbReference type="NCBIfam" id="TIGR00254">
    <property type="entry name" value="GGDEF"/>
    <property type="match status" value="1"/>
</dbReference>
<sequence length="384" mass="43053">MALQTHPAVASMREVHWVVRMNYRGRTVSWGMIFAVCVLLGQERAWSWGHWVALVLQFVAYPQLSYLLARHSAEPVRSELRILTLDSFCFGLWMSWMGAPLWLAYALCACGAMTLAAFRGMGGLYQAVLAQASGALCGVLLWGFEFRPDMGPASTALSMASLTTYLWIFAHAVNVRTHRLNRIRWQLKDSERALQQQLLEISALQSQLREQANRDALTGLFNRRFLDATMDRELARCQRMAEPLSLILIDIDHFKNINDTFGHAAGDEVLRRLAFLLSTDARSSDVVCRHGGEEFLLMLPHMPLAVAMARAERYRSMLESSVMLIEGKRMRCTLSAGVACYPVHGKGPSELMAAADSALYRAKRTGRNRIERAAEDLSTKSVPA</sequence>
<keyword evidence="6" id="KW-0548">Nucleotidyltransferase</keyword>
<dbReference type="Pfam" id="PF00990">
    <property type="entry name" value="GGDEF"/>
    <property type="match status" value="1"/>
</dbReference>
<feature type="coiled-coil region" evidence="3">
    <location>
        <begin position="187"/>
        <end position="214"/>
    </location>
</feature>
<dbReference type="InterPro" id="IPR007894">
    <property type="entry name" value="MASE2"/>
</dbReference>
<feature type="transmembrane region" description="Helical" evidence="4">
    <location>
        <begin position="156"/>
        <end position="175"/>
    </location>
</feature>
<evidence type="ECO:0000313" key="7">
    <source>
        <dbReference type="Proteomes" id="UP001528672"/>
    </source>
</evidence>
<dbReference type="InterPro" id="IPR043128">
    <property type="entry name" value="Rev_trsase/Diguanyl_cyclase"/>
</dbReference>
<dbReference type="EMBL" id="JAQSIO010000004">
    <property type="protein sequence ID" value="MDD0815461.1"/>
    <property type="molecule type" value="Genomic_DNA"/>
</dbReference>
<dbReference type="Proteomes" id="UP001528672">
    <property type="component" value="Unassembled WGS sequence"/>
</dbReference>
<dbReference type="InterPro" id="IPR000160">
    <property type="entry name" value="GGDEF_dom"/>
</dbReference>
<dbReference type="RefSeq" id="WP_273927155.1">
    <property type="nucleotide sequence ID" value="NZ_JAQSIO010000004.1"/>
</dbReference>
<reference evidence="6 7" key="1">
    <citation type="submission" date="2023-02" db="EMBL/GenBank/DDBJ databases">
        <title>Bacterial whole genome sequence for Curvibacter sp. HBC28.</title>
        <authorList>
            <person name="Le V."/>
            <person name="Ko S.-R."/>
            <person name="Ahn C.-Y."/>
            <person name="Oh H.-M."/>
        </authorList>
    </citation>
    <scope>NUCLEOTIDE SEQUENCE [LARGE SCALE GENOMIC DNA]</scope>
    <source>
        <strain evidence="6 7">HBC28</strain>
    </source>
</reference>
<evidence type="ECO:0000313" key="6">
    <source>
        <dbReference type="EMBL" id="MDD0815461.1"/>
    </source>
</evidence>
<dbReference type="PANTHER" id="PTHR45138">
    <property type="entry name" value="REGULATORY COMPONENTS OF SENSORY TRANSDUCTION SYSTEM"/>
    <property type="match status" value="1"/>
</dbReference>
<dbReference type="SMART" id="SM00267">
    <property type="entry name" value="GGDEF"/>
    <property type="match status" value="1"/>
</dbReference>
<feature type="transmembrane region" description="Helical" evidence="4">
    <location>
        <begin position="125"/>
        <end position="144"/>
    </location>
</feature>
<dbReference type="SUPFAM" id="SSF55073">
    <property type="entry name" value="Nucleotide cyclase"/>
    <property type="match status" value="1"/>
</dbReference>
<comment type="catalytic activity">
    <reaction evidence="2">
        <text>2 GTP = 3',3'-c-di-GMP + 2 diphosphate</text>
        <dbReference type="Rhea" id="RHEA:24898"/>
        <dbReference type="ChEBI" id="CHEBI:33019"/>
        <dbReference type="ChEBI" id="CHEBI:37565"/>
        <dbReference type="ChEBI" id="CHEBI:58805"/>
        <dbReference type="EC" id="2.7.7.65"/>
    </reaction>
</comment>
<dbReference type="InterPro" id="IPR050469">
    <property type="entry name" value="Diguanylate_Cyclase"/>
</dbReference>
<dbReference type="PANTHER" id="PTHR45138:SF9">
    <property type="entry name" value="DIGUANYLATE CYCLASE DGCM-RELATED"/>
    <property type="match status" value="1"/>
</dbReference>
<dbReference type="Gene3D" id="3.30.70.270">
    <property type="match status" value="1"/>
</dbReference>
<feature type="domain" description="GGDEF" evidence="5">
    <location>
        <begin position="242"/>
        <end position="375"/>
    </location>
</feature>
<dbReference type="Pfam" id="PF05230">
    <property type="entry name" value="MASE2"/>
    <property type="match status" value="1"/>
</dbReference>